<evidence type="ECO:0000259" key="6">
    <source>
        <dbReference type="Pfam" id="PF01782"/>
    </source>
</evidence>
<dbReference type="HAMAP" id="MF_00014">
    <property type="entry name" value="Ribosome_mat_RimM"/>
    <property type="match status" value="1"/>
</dbReference>
<dbReference type="PANTHER" id="PTHR33692">
    <property type="entry name" value="RIBOSOME MATURATION FACTOR RIMM"/>
    <property type="match status" value="1"/>
</dbReference>
<comment type="subunit">
    <text evidence="5">Binds ribosomal protein uS19.</text>
</comment>
<dbReference type="OrthoDB" id="9810331at2"/>
<dbReference type="Pfam" id="PF01782">
    <property type="entry name" value="RimM"/>
    <property type="match status" value="1"/>
</dbReference>
<evidence type="ECO:0000313" key="8">
    <source>
        <dbReference type="EMBL" id="PSL51168.1"/>
    </source>
</evidence>
<comment type="similarity">
    <text evidence="5">Belongs to the RimM family.</text>
</comment>
<keyword evidence="1 5" id="KW-0963">Cytoplasm</keyword>
<comment type="function">
    <text evidence="5">An accessory protein needed during the final step in the assembly of 30S ribosomal subunit, possibly for assembly of the head region. Essential for efficient processing of 16S rRNA. May be needed both before and after RbfA during the maturation of 16S rRNA. It has affinity for free ribosomal 30S subunits but not for 70S ribosomes.</text>
</comment>
<evidence type="ECO:0000313" key="9">
    <source>
        <dbReference type="Proteomes" id="UP000242310"/>
    </source>
</evidence>
<dbReference type="SUPFAM" id="SSF50346">
    <property type="entry name" value="PRC-barrel domain"/>
    <property type="match status" value="1"/>
</dbReference>
<evidence type="ECO:0000259" key="7">
    <source>
        <dbReference type="Pfam" id="PF05239"/>
    </source>
</evidence>
<evidence type="ECO:0000256" key="2">
    <source>
        <dbReference type="ARBA" id="ARBA00022517"/>
    </source>
</evidence>
<name>A0A2P8HY53_9BACI</name>
<dbReference type="AlphaFoldDB" id="A0A2P8HY53"/>
<dbReference type="SUPFAM" id="SSF50447">
    <property type="entry name" value="Translation proteins"/>
    <property type="match status" value="1"/>
</dbReference>
<protein>
    <recommendedName>
        <fullName evidence="5">Ribosome maturation factor RimM</fullName>
    </recommendedName>
</protein>
<gene>
    <name evidence="5" type="primary">rimM</name>
    <name evidence="8" type="ORF">B0H94_10178</name>
</gene>
<keyword evidence="3 5" id="KW-0698">rRNA processing</keyword>
<keyword evidence="4 5" id="KW-0143">Chaperone</keyword>
<keyword evidence="2 5" id="KW-0690">Ribosome biogenesis</keyword>
<dbReference type="InterPro" id="IPR027275">
    <property type="entry name" value="PRC-brl_dom"/>
</dbReference>
<keyword evidence="9" id="KW-1185">Reference proteome</keyword>
<comment type="subcellular location">
    <subcellularLocation>
        <location evidence="5">Cytoplasm</location>
    </subcellularLocation>
</comment>
<dbReference type="PANTHER" id="PTHR33692:SF1">
    <property type="entry name" value="RIBOSOME MATURATION FACTOR RIMM"/>
    <property type="match status" value="1"/>
</dbReference>
<proteinExistence type="inferred from homology"/>
<evidence type="ECO:0000256" key="3">
    <source>
        <dbReference type="ARBA" id="ARBA00022552"/>
    </source>
</evidence>
<dbReference type="InterPro" id="IPR011033">
    <property type="entry name" value="PRC_barrel-like_sf"/>
</dbReference>
<dbReference type="Gene3D" id="2.30.30.240">
    <property type="entry name" value="PRC-barrel domain"/>
    <property type="match status" value="1"/>
</dbReference>
<sequence length="178" mass="19873">MPGKRYNVGKIVNTHGVRGEVRVIATTDFPEERFVAGGQLYAEIEASQEVVPLTVKSHRKHKQFDLLMFEEVNGADEAERLKPSLLQVAEEDMAPLEAEDEYYYHEIIGCRVVSDEGEDVGVIKEIISPGANDVWVIKRAHGKKDALLPYIDDVVQSIDVHEGVVTVHLLEGLLPDEN</sequence>
<dbReference type="Pfam" id="PF05239">
    <property type="entry name" value="PRC"/>
    <property type="match status" value="1"/>
</dbReference>
<dbReference type="EMBL" id="PYAV01000001">
    <property type="protein sequence ID" value="PSL51168.1"/>
    <property type="molecule type" value="Genomic_DNA"/>
</dbReference>
<dbReference type="GO" id="GO:0006364">
    <property type="term" value="P:rRNA processing"/>
    <property type="evidence" value="ECO:0007669"/>
    <property type="project" value="UniProtKB-UniRule"/>
</dbReference>
<evidence type="ECO:0000256" key="1">
    <source>
        <dbReference type="ARBA" id="ARBA00022490"/>
    </source>
</evidence>
<dbReference type="GO" id="GO:0043022">
    <property type="term" value="F:ribosome binding"/>
    <property type="evidence" value="ECO:0007669"/>
    <property type="project" value="InterPro"/>
</dbReference>
<feature type="domain" description="PRC-barrel" evidence="7">
    <location>
        <begin position="99"/>
        <end position="173"/>
    </location>
</feature>
<comment type="domain">
    <text evidence="5">The PRC barrel domain binds ribosomal protein uS19.</text>
</comment>
<organism evidence="8 9">
    <name type="scientific">Salsuginibacillus halophilus</name>
    <dbReference type="NCBI Taxonomy" id="517424"/>
    <lineage>
        <taxon>Bacteria</taxon>
        <taxon>Bacillati</taxon>
        <taxon>Bacillota</taxon>
        <taxon>Bacilli</taxon>
        <taxon>Bacillales</taxon>
        <taxon>Bacillaceae</taxon>
        <taxon>Salsuginibacillus</taxon>
    </lineage>
</organism>
<evidence type="ECO:0000256" key="4">
    <source>
        <dbReference type="ARBA" id="ARBA00023186"/>
    </source>
</evidence>
<dbReference type="Proteomes" id="UP000242310">
    <property type="component" value="Unassembled WGS sequence"/>
</dbReference>
<evidence type="ECO:0000256" key="5">
    <source>
        <dbReference type="HAMAP-Rule" id="MF_00014"/>
    </source>
</evidence>
<comment type="caution">
    <text evidence="8">The sequence shown here is derived from an EMBL/GenBank/DDBJ whole genome shotgun (WGS) entry which is preliminary data.</text>
</comment>
<dbReference type="GO" id="GO:0005840">
    <property type="term" value="C:ribosome"/>
    <property type="evidence" value="ECO:0007669"/>
    <property type="project" value="InterPro"/>
</dbReference>
<reference evidence="8 9" key="1">
    <citation type="submission" date="2018-03" db="EMBL/GenBank/DDBJ databases">
        <title>Genomic Encyclopedia of Type Strains, Phase III (KMG-III): the genomes of soil and plant-associated and newly described type strains.</title>
        <authorList>
            <person name="Whitman W."/>
        </authorList>
    </citation>
    <scope>NUCLEOTIDE SEQUENCE [LARGE SCALE GENOMIC DNA]</scope>
    <source>
        <strain evidence="8 9">CGMCC 1.07653</strain>
    </source>
</reference>
<dbReference type="InterPro" id="IPR002676">
    <property type="entry name" value="RimM_N"/>
</dbReference>
<dbReference type="InterPro" id="IPR036976">
    <property type="entry name" value="RimM_N_sf"/>
</dbReference>
<dbReference type="InterPro" id="IPR009000">
    <property type="entry name" value="Transl_B-barrel_sf"/>
</dbReference>
<feature type="domain" description="RimM N-terminal" evidence="6">
    <location>
        <begin position="8"/>
        <end position="91"/>
    </location>
</feature>
<accession>A0A2P8HY53</accession>
<dbReference type="NCBIfam" id="TIGR02273">
    <property type="entry name" value="16S_RimM"/>
    <property type="match status" value="1"/>
</dbReference>
<dbReference type="GO" id="GO:0005737">
    <property type="term" value="C:cytoplasm"/>
    <property type="evidence" value="ECO:0007669"/>
    <property type="project" value="UniProtKB-SubCell"/>
</dbReference>
<dbReference type="Gene3D" id="2.40.30.60">
    <property type="entry name" value="RimM"/>
    <property type="match status" value="1"/>
</dbReference>
<dbReference type="RefSeq" id="WP_106587252.1">
    <property type="nucleotide sequence ID" value="NZ_PYAV01000001.1"/>
</dbReference>
<dbReference type="InterPro" id="IPR011961">
    <property type="entry name" value="RimM"/>
</dbReference>
<dbReference type="GO" id="GO:0042274">
    <property type="term" value="P:ribosomal small subunit biogenesis"/>
    <property type="evidence" value="ECO:0007669"/>
    <property type="project" value="UniProtKB-UniRule"/>
</dbReference>